<protein>
    <submittedName>
        <fullName evidence="2">Outer membrane lipoprotein</fullName>
    </submittedName>
</protein>
<dbReference type="InterPro" id="IPR004658">
    <property type="entry name" value="OMP_Slp"/>
</dbReference>
<evidence type="ECO:0000313" key="3">
    <source>
        <dbReference type="Proteomes" id="UP000198924"/>
    </source>
</evidence>
<dbReference type="EMBL" id="FOSH01000004">
    <property type="protein sequence ID" value="SFK06721.1"/>
    <property type="molecule type" value="Genomic_DNA"/>
</dbReference>
<feature type="signal peptide" evidence="1">
    <location>
        <begin position="1"/>
        <end position="21"/>
    </location>
</feature>
<reference evidence="3" key="1">
    <citation type="submission" date="2016-10" db="EMBL/GenBank/DDBJ databases">
        <authorList>
            <person name="Varghese N."/>
            <person name="Submissions S."/>
        </authorList>
    </citation>
    <scope>NUCLEOTIDE SEQUENCE [LARGE SCALE GENOMIC DNA]</scope>
    <source>
        <strain evidence="3">DSM 11578</strain>
    </source>
</reference>
<dbReference type="AlphaFoldDB" id="A0A1I3WJS0"/>
<sequence length="182" mass="20615">MRFLLPILMLLLSACSNLPVAIKEAPKPDWQLSQVAIKAEQHKGDAIRWGGQVVKVENDNNGSTIHVVQFPLNGFGRPDSDGVSQGRFLIHSDSFIDPYIYKAGTLITVAGIVANKETVTIDKKSMSLPVVTATQLYRWSKDDYSRDPYWRGHPYYYDPFAFGPYYGPGLRPAWGYYNGYYW</sequence>
<dbReference type="PANTHER" id="PTHR37530:SF1">
    <property type="entry name" value="OUTER MEMBRANE PROTEIN SLP"/>
    <property type="match status" value="1"/>
</dbReference>
<keyword evidence="2" id="KW-0449">Lipoprotein</keyword>
<keyword evidence="1" id="KW-0732">Signal</keyword>
<evidence type="ECO:0000313" key="2">
    <source>
        <dbReference type="EMBL" id="SFK06721.1"/>
    </source>
</evidence>
<name>A0A1I3WJS0_9GAMM</name>
<dbReference type="PROSITE" id="PS51257">
    <property type="entry name" value="PROKAR_LIPOPROTEIN"/>
    <property type="match status" value="1"/>
</dbReference>
<dbReference type="Pfam" id="PF03843">
    <property type="entry name" value="Slp"/>
    <property type="match status" value="1"/>
</dbReference>
<dbReference type="Proteomes" id="UP000198924">
    <property type="component" value="Unassembled WGS sequence"/>
</dbReference>
<accession>A0A1I3WJS0</accession>
<dbReference type="OrthoDB" id="5295757at2"/>
<feature type="chain" id="PRO_5011435929" evidence="1">
    <location>
        <begin position="22"/>
        <end position="182"/>
    </location>
</feature>
<evidence type="ECO:0000256" key="1">
    <source>
        <dbReference type="SAM" id="SignalP"/>
    </source>
</evidence>
<dbReference type="STRING" id="45496.SAMN04488079_104207"/>
<dbReference type="GO" id="GO:0019867">
    <property type="term" value="C:outer membrane"/>
    <property type="evidence" value="ECO:0007669"/>
    <property type="project" value="InterPro"/>
</dbReference>
<gene>
    <name evidence="2" type="ORF">SAMN04488079_104207</name>
</gene>
<keyword evidence="3" id="KW-1185">Reference proteome</keyword>
<dbReference type="PIRSF" id="PIRSF004982">
    <property type="entry name" value="SlP"/>
    <property type="match status" value="1"/>
</dbReference>
<proteinExistence type="predicted"/>
<organism evidence="2 3">
    <name type="scientific">Methylophaga sulfidovorans</name>
    <dbReference type="NCBI Taxonomy" id="45496"/>
    <lineage>
        <taxon>Bacteria</taxon>
        <taxon>Pseudomonadati</taxon>
        <taxon>Pseudomonadota</taxon>
        <taxon>Gammaproteobacteria</taxon>
        <taxon>Thiotrichales</taxon>
        <taxon>Piscirickettsiaceae</taxon>
        <taxon>Methylophaga</taxon>
    </lineage>
</organism>
<dbReference type="PANTHER" id="PTHR37530">
    <property type="entry name" value="OUTER MEMBRANE PROTEIN SLP"/>
    <property type="match status" value="1"/>
</dbReference>
<dbReference type="RefSeq" id="WP_091712044.1">
    <property type="nucleotide sequence ID" value="NZ_FOSH01000004.1"/>
</dbReference>